<keyword evidence="6" id="KW-0342">GTP-binding</keyword>
<feature type="domain" description="G" evidence="9">
    <location>
        <begin position="382"/>
        <end position="520"/>
    </location>
</feature>
<comment type="similarity">
    <text evidence="1">Belongs to the TRAFAC class TrmE-Era-EngA-EngB-Septin-like GTPase superfamily. EngA (Der) GTPase family.</text>
</comment>
<dbReference type="EMBL" id="HBIX01005602">
    <property type="protein sequence ID" value="CAE0711708.1"/>
    <property type="molecule type" value="Transcribed_RNA"/>
</dbReference>
<accession>A0A7S4ADB8</accession>
<evidence type="ECO:0000256" key="2">
    <source>
        <dbReference type="ARBA" id="ARBA00020953"/>
    </source>
</evidence>
<proteinExistence type="inferred from homology"/>
<dbReference type="Gene3D" id="3.30.300.20">
    <property type="match status" value="1"/>
</dbReference>
<dbReference type="Pfam" id="PF14714">
    <property type="entry name" value="KH_dom-like"/>
    <property type="match status" value="1"/>
</dbReference>
<protein>
    <recommendedName>
        <fullName evidence="2">GTPase Der</fullName>
    </recommendedName>
    <alternativeName>
        <fullName evidence="7">GTP-binding protein EngA</fullName>
    </alternativeName>
</protein>
<evidence type="ECO:0000256" key="8">
    <source>
        <dbReference type="SAM" id="MobiDB-lite"/>
    </source>
</evidence>
<evidence type="ECO:0000313" key="11">
    <source>
        <dbReference type="EMBL" id="CAE0711708.1"/>
    </source>
</evidence>
<feature type="domain" description="GTPase Der C-terminal KH-domain-like" evidence="10">
    <location>
        <begin position="584"/>
        <end position="663"/>
    </location>
</feature>
<dbReference type="InterPro" id="IPR032859">
    <property type="entry name" value="KH_dom-like"/>
</dbReference>
<dbReference type="InterPro" id="IPR027417">
    <property type="entry name" value="P-loop_NTPase"/>
</dbReference>
<evidence type="ECO:0000256" key="6">
    <source>
        <dbReference type="ARBA" id="ARBA00023134"/>
    </source>
</evidence>
<name>A0A7S4ADB8_9STRA</name>
<dbReference type="PANTHER" id="PTHR43834">
    <property type="entry name" value="GTPASE DER"/>
    <property type="match status" value="1"/>
</dbReference>
<dbReference type="InterPro" id="IPR015946">
    <property type="entry name" value="KH_dom-like_a/b"/>
</dbReference>
<evidence type="ECO:0000256" key="4">
    <source>
        <dbReference type="ARBA" id="ARBA00022737"/>
    </source>
</evidence>
<evidence type="ECO:0000256" key="3">
    <source>
        <dbReference type="ARBA" id="ARBA00022517"/>
    </source>
</evidence>
<dbReference type="PANTHER" id="PTHR43834:SF6">
    <property type="entry name" value="GTPASE DER"/>
    <property type="match status" value="1"/>
</dbReference>
<feature type="domain" description="G" evidence="9">
    <location>
        <begin position="147"/>
        <end position="259"/>
    </location>
</feature>
<reference evidence="11" key="1">
    <citation type="submission" date="2021-01" db="EMBL/GenBank/DDBJ databases">
        <authorList>
            <person name="Corre E."/>
            <person name="Pelletier E."/>
            <person name="Niang G."/>
            <person name="Scheremetjew M."/>
            <person name="Finn R."/>
            <person name="Kale V."/>
            <person name="Holt S."/>
            <person name="Cochrane G."/>
            <person name="Meng A."/>
            <person name="Brown T."/>
            <person name="Cohen L."/>
        </authorList>
    </citation>
    <scope>NUCLEOTIDE SEQUENCE</scope>
    <source>
        <strain evidence="11">10249 10 AB</strain>
    </source>
</reference>
<feature type="region of interest" description="Disordered" evidence="8">
    <location>
        <begin position="665"/>
        <end position="714"/>
    </location>
</feature>
<dbReference type="AlphaFoldDB" id="A0A7S4ADB8"/>
<dbReference type="InterPro" id="IPR006073">
    <property type="entry name" value="GTP-bd"/>
</dbReference>
<evidence type="ECO:0000259" key="9">
    <source>
        <dbReference type="Pfam" id="PF01926"/>
    </source>
</evidence>
<dbReference type="GO" id="GO:0042254">
    <property type="term" value="P:ribosome biogenesis"/>
    <property type="evidence" value="ECO:0007669"/>
    <property type="project" value="UniProtKB-KW"/>
</dbReference>
<dbReference type="SUPFAM" id="SSF52540">
    <property type="entry name" value="P-loop containing nucleoside triphosphate hydrolases"/>
    <property type="match status" value="2"/>
</dbReference>
<dbReference type="NCBIfam" id="TIGR00231">
    <property type="entry name" value="small_GTP"/>
    <property type="match status" value="1"/>
</dbReference>
<dbReference type="GO" id="GO:0005525">
    <property type="term" value="F:GTP binding"/>
    <property type="evidence" value="ECO:0007669"/>
    <property type="project" value="UniProtKB-KW"/>
</dbReference>
<evidence type="ECO:0000256" key="7">
    <source>
        <dbReference type="ARBA" id="ARBA00032345"/>
    </source>
</evidence>
<keyword evidence="5" id="KW-0547">Nucleotide-binding</keyword>
<feature type="compositionally biased region" description="Basic and acidic residues" evidence="8">
    <location>
        <begin position="352"/>
        <end position="372"/>
    </location>
</feature>
<keyword evidence="4" id="KW-0677">Repeat</keyword>
<feature type="region of interest" description="Disordered" evidence="8">
    <location>
        <begin position="122"/>
        <end position="148"/>
    </location>
</feature>
<dbReference type="Pfam" id="PF01926">
    <property type="entry name" value="MMR_HSR1"/>
    <property type="match status" value="2"/>
</dbReference>
<dbReference type="HAMAP" id="MF_00195">
    <property type="entry name" value="GTPase_Der"/>
    <property type="match status" value="1"/>
</dbReference>
<dbReference type="Gene3D" id="3.40.50.300">
    <property type="entry name" value="P-loop containing nucleotide triphosphate hydrolases"/>
    <property type="match status" value="2"/>
</dbReference>
<dbReference type="InterPro" id="IPR005225">
    <property type="entry name" value="Small_GTP-bd"/>
</dbReference>
<feature type="region of interest" description="Disordered" evidence="8">
    <location>
        <begin position="192"/>
        <end position="215"/>
    </location>
</feature>
<organism evidence="11">
    <name type="scientific">Pseudo-nitzschia australis</name>
    <dbReference type="NCBI Taxonomy" id="44445"/>
    <lineage>
        <taxon>Eukaryota</taxon>
        <taxon>Sar</taxon>
        <taxon>Stramenopiles</taxon>
        <taxon>Ochrophyta</taxon>
        <taxon>Bacillariophyta</taxon>
        <taxon>Bacillariophyceae</taxon>
        <taxon>Bacillariophycidae</taxon>
        <taxon>Bacillariales</taxon>
        <taxon>Bacillariaceae</taxon>
        <taxon>Pseudo-nitzschia</taxon>
    </lineage>
</organism>
<evidence type="ECO:0000256" key="5">
    <source>
        <dbReference type="ARBA" id="ARBA00022741"/>
    </source>
</evidence>
<evidence type="ECO:0000256" key="1">
    <source>
        <dbReference type="ARBA" id="ARBA00008279"/>
    </source>
</evidence>
<sequence length="714" mass="78707">MFWGGRGRRSVRLVVSRTATTATTTARATILPLAVRASASTPTPTFQPPLHTLRNRNTTTPYNNCAWYSSTNVTSGRENSFNNNDYGDDFVVSILGPPNAGKSTLFNRLQCKERNKTYRLGSHQRRGAGGNRNRTRGGGRISSKRVSRGDAIVSPVAGTTRDRRECWGRIGGTGFVLMDTAGVDGDRIRALVSPSGGGKADSGGSDNDAHRHDDGPAMERAMMEQTLEAAKQSDLVLLLWDARVGVTQDLMATARWLRKLGKIASSTTDDADADDDGSSNNVSNVVVVANKLEGDSWAQNEDSPVLEHLHDVLRLGLGEAIPISALQGDGMADIAILIEQLKAEKRKRKQKQHEDDHVDETETIHAENKDGDNDTNDSKPLQIAIIGRQNVGKSTLVNTLVQDNRVLAGPTPGLTRDAIAVEWYWEHQGRQQDGQDKAQQQQQQLVRLVDTAGIRKLAKRSTKDDAIEDMAVADALRAMKVAEVAVLVLDAEELYVQRQELALCSAVLDEGRSLVIAANKMDLLEMSAEYSPRDFANNVREQIEERIPILRNIPVVPISGLTGKGVSELLPTVLDARNRWSRTIATGLLNRWLAEVVTGSRPPVVNGVRAKLKYIIQTKGRPPTFIIFSNVDGKFPDPYLRYLTKHFQDSFGFFGMPVRLVVKSSSKGKNPYKDSSGKKKRGGFGIGGRKARFERRIKEFKEKSRKSKRSEQKR</sequence>
<evidence type="ECO:0000259" key="10">
    <source>
        <dbReference type="Pfam" id="PF14714"/>
    </source>
</evidence>
<gene>
    <name evidence="11" type="ORF">PAUS00366_LOCUS4460</name>
</gene>
<dbReference type="InterPro" id="IPR016484">
    <property type="entry name" value="GTPase_Der"/>
</dbReference>
<feature type="region of interest" description="Disordered" evidence="8">
    <location>
        <begin position="347"/>
        <end position="378"/>
    </location>
</feature>
<feature type="compositionally biased region" description="Basic residues" evidence="8">
    <location>
        <begin position="133"/>
        <end position="146"/>
    </location>
</feature>
<keyword evidence="3" id="KW-0690">Ribosome biogenesis</keyword>